<keyword evidence="3" id="KW-1133">Transmembrane helix</keyword>
<gene>
    <name evidence="7" type="ORF">AABB31_02760</name>
</gene>
<dbReference type="EMBL" id="CP151767">
    <property type="protein sequence ID" value="WZU67896.2"/>
    <property type="molecule type" value="Genomic_DNA"/>
</dbReference>
<proteinExistence type="predicted"/>
<dbReference type="GO" id="GO:0009306">
    <property type="term" value="P:protein secretion"/>
    <property type="evidence" value="ECO:0007669"/>
    <property type="project" value="InterPro"/>
</dbReference>
<evidence type="ECO:0000256" key="2">
    <source>
        <dbReference type="ARBA" id="ARBA00022692"/>
    </source>
</evidence>
<feature type="domain" description="Translocation and assembly module TamB C-terminal" evidence="6">
    <location>
        <begin position="1063"/>
        <end position="1416"/>
    </location>
</feature>
<dbReference type="PANTHER" id="PTHR36985">
    <property type="entry name" value="TRANSLOCATION AND ASSEMBLY MODULE SUBUNIT TAMB"/>
    <property type="match status" value="1"/>
</dbReference>
<keyword evidence="4" id="KW-0472">Membrane</keyword>
<evidence type="ECO:0000256" key="1">
    <source>
        <dbReference type="ARBA" id="ARBA00004167"/>
    </source>
</evidence>
<evidence type="ECO:0000313" key="8">
    <source>
        <dbReference type="Proteomes" id="UP001470809"/>
    </source>
</evidence>
<evidence type="ECO:0000256" key="5">
    <source>
        <dbReference type="SAM" id="SignalP"/>
    </source>
</evidence>
<comment type="subcellular location">
    <subcellularLocation>
        <location evidence="1">Membrane</location>
        <topology evidence="1">Single-pass membrane protein</topology>
    </subcellularLocation>
</comment>
<dbReference type="KEGG" id="yrh:AABB31_02760"/>
<evidence type="ECO:0000256" key="3">
    <source>
        <dbReference type="ARBA" id="ARBA00022989"/>
    </source>
</evidence>
<dbReference type="Proteomes" id="UP001470809">
    <property type="component" value="Chromosome"/>
</dbReference>
<organism evidence="7 8">
    <name type="scientific">Yoonia rhodophyticola</name>
    <dbReference type="NCBI Taxonomy" id="3137370"/>
    <lineage>
        <taxon>Bacteria</taxon>
        <taxon>Pseudomonadati</taxon>
        <taxon>Pseudomonadota</taxon>
        <taxon>Alphaproteobacteria</taxon>
        <taxon>Rhodobacterales</taxon>
        <taxon>Paracoccaceae</taxon>
        <taxon>Yoonia</taxon>
    </lineage>
</organism>
<keyword evidence="2" id="KW-0812">Transmembrane</keyword>
<dbReference type="GO" id="GO:0005886">
    <property type="term" value="C:plasma membrane"/>
    <property type="evidence" value="ECO:0007669"/>
    <property type="project" value="InterPro"/>
</dbReference>
<evidence type="ECO:0000313" key="7">
    <source>
        <dbReference type="EMBL" id="WZU67896.2"/>
    </source>
</evidence>
<feature type="chain" id="PRO_5046885669" evidence="5">
    <location>
        <begin position="20"/>
        <end position="1416"/>
    </location>
</feature>
<dbReference type="RefSeq" id="WP_373635002.1">
    <property type="nucleotide sequence ID" value="NZ_CP151767.2"/>
</dbReference>
<sequence length="1416" mass="145839">MRHFFGIIILVLLPVLAVAQPQEEEDKGYIASLIEDNLSGVSREVNIIGFAGALSSEATIDVLTVADEDGVWLTLEDIVLSWNRSALLRGAIDIKEISAGRIVVARAPIAEDTGPSPEAAPFSLPELPVSISLETLEVAEIVLGETFLGEEVALSLKGTAALSGGEGSANVVAERLGGKRGIFEVDGSYVNETKVLGLALNLEEGADGIAARILDLPGRPAIGLQIEGTAPLDQYQATLAIATDGTDRLNGEFALTSDDAGRQVRLDIGGDISPLFDPAYGAFFGNNARLFAQAQLTDDGRVDVSDLDLTSQRLNLAGAVKIGAQGWPELIELTGGISADGDPVLLPLSGPETYVTGVGLAINYDAAVSDDWRAEIDIAEFERPGLAIDVLSLEGGGILRPGEGDATGFVTARLNYGARGLQLADAGAAEALGDTVSGMFAAERTEGEPTRISSLTLSGAGIDIAADAVIEGPGAGLRTQANASLQVAAIDRFSTLIGQELGGGADLALRATLTPLEGLFDIVLDGQTNDLRVGISQADAVLAGRGTIAARAVRDAEGTRLEMLRIRTNAAEINAEADLTSDGSDANFAARLNNVGLLVQGLDGPASAVGNVLAAPDGVIDFTLTGNGPAVTLVANGTVNPAETGQTMNANVVADVSDLTRYATIAQRPLSGSAMLEIGGVVLTDGLRFDLDVAAQTTDIVTGITRLDPFLRGEGEISAAIARPTSDTYLLSDMSVVTPALRATGDAAVRLDGPTSGNLDLQIADAGLIDPSLSGPINAMVQARPADGSDIAITLAADGLGADIDLDAVVARPSNEISGDLTASLADLSAYRALIGQPVSGSVDATLSGSAQADLSAFDARVSLQSQNLGIGNPTVDVLLRGTGRVNTSLALQDDVLSVSTLEVSTPQFSIVGALNGAGGTGTGRFNASLRDVGLLTDQISGPVRARGSASLNDNGSWGVDANGTGPGGLNAQIRGQVGQGGRLDLDIDGSAPLALANKAIEPRRLSGTANFDLNVNGPPAISSLGGRVTFTEGRLAAPTLSQALTDIGGQITLGGNRADVNLRANVEAGGGVTIVGPVGLLPPNTADITTTLRDVRLRDPELYSSSIGGTITLRGPLQNGARVVGRLELGQTDIRVPSSSVSTLGDLPDVIHIGQSAAVQQTLQRAGLNGQGKPAADASRGPGPSFPLDIVIDAPSRIFVRGRGLDAELGGRLSIGGTSRNVIPVGRFDLLRGRIDILQQRFELTEGNASLQGDFEPFIRLVATTESSTGTTINIIVEGPASEPEVRFESTPELPQDEVLSQLIFGRDLDSISPLQAVQLASAVATLAGRGGGAVDRLRRNIGLDDFDVTTNEEGETALRAGKYLSENVYTDVTVTSEGGTEINLNLDITDEITAKGTVDNEGDTSIGVFFERDY</sequence>
<reference evidence="7" key="1">
    <citation type="submission" date="2024-08" db="EMBL/GenBank/DDBJ databases">
        <title>Phylogenomic analyses of a clade within the roseobacter group suggest taxonomic reassignments of species of the genera Aestuariivita, Citreicella, Loktanella, Nautella, Pelagibaca, Ruegeria, Thalassobius, Thiobacimonas and Tropicibacter, and the proposal o.</title>
        <authorList>
            <person name="Jeon C.O."/>
        </authorList>
    </citation>
    <scope>NUCLEOTIDE SEQUENCE</scope>
    <source>
        <strain evidence="7">SS1-5</strain>
    </source>
</reference>
<name>A0AAN0MA48_9RHOB</name>
<keyword evidence="5" id="KW-0732">Signal</keyword>
<evidence type="ECO:0000256" key="4">
    <source>
        <dbReference type="ARBA" id="ARBA00023136"/>
    </source>
</evidence>
<dbReference type="GO" id="GO:0097347">
    <property type="term" value="C:TAM protein secretion complex"/>
    <property type="evidence" value="ECO:0007669"/>
    <property type="project" value="TreeGrafter"/>
</dbReference>
<keyword evidence="8" id="KW-1185">Reference proteome</keyword>
<evidence type="ECO:0000259" key="6">
    <source>
        <dbReference type="Pfam" id="PF04357"/>
    </source>
</evidence>
<protein>
    <submittedName>
        <fullName evidence="7">Translocation/assembly module TamB domain-containing protein</fullName>
    </submittedName>
</protein>
<feature type="signal peptide" evidence="5">
    <location>
        <begin position="1"/>
        <end position="19"/>
    </location>
</feature>
<accession>A0AAN0MA48</accession>
<dbReference type="Pfam" id="PF04357">
    <property type="entry name" value="TamB"/>
    <property type="match status" value="1"/>
</dbReference>
<dbReference type="PANTHER" id="PTHR36985:SF1">
    <property type="entry name" value="TRANSLOCATION AND ASSEMBLY MODULE SUBUNIT TAMB"/>
    <property type="match status" value="1"/>
</dbReference>
<dbReference type="InterPro" id="IPR007452">
    <property type="entry name" value="TamB_C"/>
</dbReference>